<dbReference type="Proteomes" id="UP000027002">
    <property type="component" value="Chromosome 7"/>
</dbReference>
<accession>A0A8E5ML22</accession>
<dbReference type="EMBL" id="CP072759">
    <property type="protein sequence ID" value="QUC23792.1"/>
    <property type="molecule type" value="Genomic_DNA"/>
</dbReference>
<evidence type="ECO:0000313" key="3">
    <source>
        <dbReference type="Proteomes" id="UP000027002"/>
    </source>
</evidence>
<reference evidence="2" key="1">
    <citation type="submission" date="2020-03" db="EMBL/GenBank/DDBJ databases">
        <title>A mixture of massive structural variations and highly conserved coding sequences in Ustilaginoidea virens genome.</title>
        <authorList>
            <person name="Zhang K."/>
            <person name="Zhao Z."/>
            <person name="Zhang Z."/>
            <person name="Li Y."/>
            <person name="Hsiang T."/>
            <person name="Sun W."/>
        </authorList>
    </citation>
    <scope>NUCLEOTIDE SEQUENCE</scope>
    <source>
        <strain evidence="2">UV-8b</strain>
    </source>
</reference>
<evidence type="ECO:0000313" key="2">
    <source>
        <dbReference type="EMBL" id="QUC23792.1"/>
    </source>
</evidence>
<gene>
    <name evidence="2" type="ORF">UV8b_08033</name>
</gene>
<dbReference type="GeneID" id="66068810"/>
<protein>
    <submittedName>
        <fullName evidence="2">Uncharacterized protein</fullName>
    </submittedName>
</protein>
<sequence>MPLPGKVIGLRITGVLASMFSVGFRLDLDLDLDLDLGRTSRGNLGECDGASFG</sequence>
<dbReference type="KEGG" id="uvi:66068810"/>
<keyword evidence="3" id="KW-1185">Reference proteome</keyword>
<keyword evidence="1" id="KW-0472">Membrane</keyword>
<keyword evidence="1" id="KW-1133">Transmembrane helix</keyword>
<evidence type="ECO:0000256" key="1">
    <source>
        <dbReference type="SAM" id="Phobius"/>
    </source>
</evidence>
<dbReference type="RefSeq" id="XP_043001465.1">
    <property type="nucleotide sequence ID" value="XM_043145530.1"/>
</dbReference>
<keyword evidence="1" id="KW-0812">Transmembrane</keyword>
<organism evidence="2 3">
    <name type="scientific">Ustilaginoidea virens</name>
    <name type="common">Rice false smut fungus</name>
    <name type="synonym">Villosiclava virens</name>
    <dbReference type="NCBI Taxonomy" id="1159556"/>
    <lineage>
        <taxon>Eukaryota</taxon>
        <taxon>Fungi</taxon>
        <taxon>Dikarya</taxon>
        <taxon>Ascomycota</taxon>
        <taxon>Pezizomycotina</taxon>
        <taxon>Sordariomycetes</taxon>
        <taxon>Hypocreomycetidae</taxon>
        <taxon>Hypocreales</taxon>
        <taxon>Clavicipitaceae</taxon>
        <taxon>Ustilaginoidea</taxon>
    </lineage>
</organism>
<proteinExistence type="predicted"/>
<feature type="transmembrane region" description="Helical" evidence="1">
    <location>
        <begin position="7"/>
        <end position="26"/>
    </location>
</feature>
<dbReference type="AlphaFoldDB" id="A0A8E5ML22"/>
<name>A0A8E5ML22_USTVR</name>